<evidence type="ECO:0000313" key="1">
    <source>
        <dbReference type="EMBL" id="RRT89404.1"/>
    </source>
</evidence>
<dbReference type="EMBL" id="RHPO01000033">
    <property type="protein sequence ID" value="RRT89404.1"/>
    <property type="molecule type" value="Genomic_DNA"/>
</dbReference>
<evidence type="ECO:0000313" key="2">
    <source>
        <dbReference type="EMBL" id="STD55933.1"/>
    </source>
</evidence>
<evidence type="ECO:0000313" key="3">
    <source>
        <dbReference type="Proteomes" id="UP000254737"/>
    </source>
</evidence>
<dbReference type="EMBL" id="UFXS01000001">
    <property type="protein sequence ID" value="STD55933.1"/>
    <property type="molecule type" value="Genomic_DNA"/>
</dbReference>
<evidence type="ECO:0000313" key="4">
    <source>
        <dbReference type="Proteomes" id="UP000267844"/>
    </source>
</evidence>
<dbReference type="AlphaFoldDB" id="A0A376G9L5"/>
<evidence type="ECO:0008006" key="5">
    <source>
        <dbReference type="Google" id="ProtNLM"/>
    </source>
</evidence>
<gene>
    <name evidence="1" type="ORF">EGI89_12370</name>
    <name evidence="2" type="ORF">NCTC13456_01913</name>
</gene>
<dbReference type="STRING" id="343874.GCA_000805695_02921"/>
<sequence>MWNKIIHWVIMPCNEITFEIEKKNAKKISLIQNLRLNLHIYSCKWCASYYKKVKLIDNLLNKQNSKEKLINVDALKSKIKSKIETHCKHE</sequence>
<name>A0A376G9L5_9FLAO</name>
<protein>
    <recommendedName>
        <fullName evidence="5">Zf-HC2 domain-containing protein</fullName>
    </recommendedName>
</protein>
<dbReference type="Proteomes" id="UP000254737">
    <property type="component" value="Unassembled WGS sequence"/>
</dbReference>
<proteinExistence type="predicted"/>
<reference evidence="1 4" key="2">
    <citation type="submission" date="2018-10" db="EMBL/GenBank/DDBJ databases">
        <title>Transmission dynamics of multidrug resistant bacteria on intensive care unit surfaces.</title>
        <authorList>
            <person name="D'Souza A.W."/>
            <person name="Potter R.F."/>
            <person name="Wallace M."/>
            <person name="Shupe A."/>
            <person name="Patel S."/>
            <person name="Sun S."/>
            <person name="Gul D."/>
            <person name="Kwon J.H."/>
            <person name="Andleeb S."/>
            <person name="Burnham C.-A.D."/>
            <person name="Dantas G."/>
        </authorList>
    </citation>
    <scope>NUCLEOTIDE SEQUENCE [LARGE SCALE GENOMIC DNA]</scope>
    <source>
        <strain evidence="1 4">WF_348</strain>
    </source>
</reference>
<dbReference type="RefSeq" id="WP_115000184.1">
    <property type="nucleotide sequence ID" value="NZ_RHPN01000048.1"/>
</dbReference>
<accession>A0A376G9L5</accession>
<dbReference type="Proteomes" id="UP000267844">
    <property type="component" value="Unassembled WGS sequence"/>
</dbReference>
<organism evidence="2 3">
    <name type="scientific">Empedobacter falsenii</name>
    <dbReference type="NCBI Taxonomy" id="343874"/>
    <lineage>
        <taxon>Bacteria</taxon>
        <taxon>Pseudomonadati</taxon>
        <taxon>Bacteroidota</taxon>
        <taxon>Flavobacteriia</taxon>
        <taxon>Flavobacteriales</taxon>
        <taxon>Weeksellaceae</taxon>
        <taxon>Empedobacter</taxon>
    </lineage>
</organism>
<reference evidence="2 3" key="1">
    <citation type="submission" date="2018-06" db="EMBL/GenBank/DDBJ databases">
        <authorList>
            <consortium name="Pathogen Informatics"/>
            <person name="Doyle S."/>
        </authorList>
    </citation>
    <scope>NUCLEOTIDE SEQUENCE [LARGE SCALE GENOMIC DNA]</scope>
    <source>
        <strain evidence="2 3">NCTC13456</strain>
    </source>
</reference>